<protein>
    <recommendedName>
        <fullName evidence="4">Ubiquitin-like protease family profile domain-containing protein</fullName>
    </recommendedName>
</protein>
<name>A0A0K9P0H3_ZOSMR</name>
<dbReference type="EMBL" id="LFYR01001447">
    <property type="protein sequence ID" value="KMZ61700.1"/>
    <property type="molecule type" value="Genomic_DNA"/>
</dbReference>
<dbReference type="InterPro" id="IPR044613">
    <property type="entry name" value="Nep1/2-like"/>
</dbReference>
<dbReference type="GO" id="GO:0000338">
    <property type="term" value="P:protein deneddylation"/>
    <property type="evidence" value="ECO:0000318"/>
    <property type="project" value="GO_Central"/>
</dbReference>
<dbReference type="GO" id="GO:0019784">
    <property type="term" value="F:deNEDDylase activity"/>
    <property type="evidence" value="ECO:0000318"/>
    <property type="project" value="GO_Central"/>
</dbReference>
<evidence type="ECO:0000256" key="1">
    <source>
        <dbReference type="ARBA" id="ARBA00022807"/>
    </source>
</evidence>
<sequence length="338" mass="40313">MIKRVKDRNAKKIANKKKKERELHLIAINNGRLVPKLNEKTKRLVIKPESSALSFYLIINDSVTCFEQHLNDILQHKPYDVMLVKVFFGILRVEMIEKCAHESKFQFVNPELLDDEYFDWTTQVVLDLVKYRDVEIHNSMVTTSMNDEFKRHGRFFIITMRIMTHWHFLVWSRAENKYTHYDSNREIRGAFNVGAAKRTAMWMTKWFREFLFTDRHSVPKFIDCMIYPQEINPKLDGGLYMLHGISSLIDYLHIEDGVFNNISLEAHMSWKKSEVPKIRNGLFRRLSERMEYGDWTVKMENSNGRNKRFNRKWNISHCAVYYTRYVLHTSISFTIHSG</sequence>
<organism evidence="2 3">
    <name type="scientific">Zostera marina</name>
    <name type="common">Eelgrass</name>
    <dbReference type="NCBI Taxonomy" id="29655"/>
    <lineage>
        <taxon>Eukaryota</taxon>
        <taxon>Viridiplantae</taxon>
        <taxon>Streptophyta</taxon>
        <taxon>Embryophyta</taxon>
        <taxon>Tracheophyta</taxon>
        <taxon>Spermatophyta</taxon>
        <taxon>Magnoliopsida</taxon>
        <taxon>Liliopsida</taxon>
        <taxon>Zosteraceae</taxon>
        <taxon>Zostera</taxon>
    </lineage>
</organism>
<dbReference type="PANTHER" id="PTHR46468:SF1">
    <property type="entry name" value="SENTRIN-SPECIFIC PROTEASE 8"/>
    <property type="match status" value="1"/>
</dbReference>
<reference evidence="3" key="1">
    <citation type="journal article" date="2016" name="Nature">
        <title>The genome of the seagrass Zostera marina reveals angiosperm adaptation to the sea.</title>
        <authorList>
            <person name="Olsen J.L."/>
            <person name="Rouze P."/>
            <person name="Verhelst B."/>
            <person name="Lin Y.-C."/>
            <person name="Bayer T."/>
            <person name="Collen J."/>
            <person name="Dattolo E."/>
            <person name="De Paoli E."/>
            <person name="Dittami S."/>
            <person name="Maumus F."/>
            <person name="Michel G."/>
            <person name="Kersting A."/>
            <person name="Lauritano C."/>
            <person name="Lohaus R."/>
            <person name="Toepel M."/>
            <person name="Tonon T."/>
            <person name="Vanneste K."/>
            <person name="Amirebrahimi M."/>
            <person name="Brakel J."/>
            <person name="Bostroem C."/>
            <person name="Chovatia M."/>
            <person name="Grimwood J."/>
            <person name="Jenkins J.W."/>
            <person name="Jueterbock A."/>
            <person name="Mraz A."/>
            <person name="Stam W.T."/>
            <person name="Tice H."/>
            <person name="Bornberg-Bauer E."/>
            <person name="Green P.J."/>
            <person name="Pearson G.A."/>
            <person name="Procaccini G."/>
            <person name="Duarte C.M."/>
            <person name="Schmutz J."/>
            <person name="Reusch T.B.H."/>
            <person name="Van de Peer Y."/>
        </authorList>
    </citation>
    <scope>NUCLEOTIDE SEQUENCE [LARGE SCALE GENOMIC DNA]</scope>
    <source>
        <strain evidence="3">cv. Finnish</strain>
    </source>
</reference>
<dbReference type="AlphaFoldDB" id="A0A0K9P0H3"/>
<evidence type="ECO:0000313" key="2">
    <source>
        <dbReference type="EMBL" id="KMZ61700.1"/>
    </source>
</evidence>
<comment type="caution">
    <text evidence="2">The sequence shown here is derived from an EMBL/GenBank/DDBJ whole genome shotgun (WGS) entry which is preliminary data.</text>
</comment>
<proteinExistence type="predicted"/>
<keyword evidence="1" id="KW-0378">Hydrolase</keyword>
<dbReference type="Proteomes" id="UP000036987">
    <property type="component" value="Unassembled WGS sequence"/>
</dbReference>
<dbReference type="Gene3D" id="3.40.395.10">
    <property type="entry name" value="Adenoviral Proteinase, Chain A"/>
    <property type="match status" value="1"/>
</dbReference>
<keyword evidence="1" id="KW-0645">Protease</keyword>
<evidence type="ECO:0008006" key="4">
    <source>
        <dbReference type="Google" id="ProtNLM"/>
    </source>
</evidence>
<dbReference type="GO" id="GO:0008234">
    <property type="term" value="F:cysteine-type peptidase activity"/>
    <property type="evidence" value="ECO:0007669"/>
    <property type="project" value="UniProtKB-KW"/>
</dbReference>
<keyword evidence="1" id="KW-0788">Thiol protease</keyword>
<keyword evidence="3" id="KW-1185">Reference proteome</keyword>
<evidence type="ECO:0000313" key="3">
    <source>
        <dbReference type="Proteomes" id="UP000036987"/>
    </source>
</evidence>
<gene>
    <name evidence="2" type="ORF">ZOSMA_507G00010</name>
</gene>
<dbReference type="PANTHER" id="PTHR46468">
    <property type="entry name" value="SENTRIN-SPECIFIC PROTEASE 8"/>
    <property type="match status" value="1"/>
</dbReference>
<accession>A0A0K9P0H3</accession>